<dbReference type="EMBL" id="LYPB01000080">
    <property type="protein sequence ID" value="OAS15794.1"/>
    <property type="molecule type" value="Genomic_DNA"/>
</dbReference>
<keyword evidence="10" id="KW-1185">Reference proteome</keyword>
<feature type="transmembrane region" description="Helical" evidence="8">
    <location>
        <begin position="216"/>
        <end position="242"/>
    </location>
</feature>
<keyword evidence="5 8" id="KW-0812">Transmembrane</keyword>
<evidence type="ECO:0000256" key="8">
    <source>
        <dbReference type="SAM" id="Phobius"/>
    </source>
</evidence>
<comment type="similarity">
    <text evidence="2">Belongs to the amino acid-polyamine-organocation (APC) superfamily. Spore germination protein (SGP) (TC 2.A.3.9) family.</text>
</comment>
<sequence>MFKEKINNGQMFAWIMMFELGNAIIVNLGEEAKQAAWIAILIAMVAGLGTFGLIYFPLFRLYPKHTFTTYTQIIVGKYIGWPLSFLYLIYFTYISGRDLLDFGTLTSTISFDQTPVFVINGIMIIALVYGLRKGVEVYVRSAEIFFGLFMFVFIVGFLLLVISGQMERDNLRPVIDDGMKPIMQAVPFVYTFPFAEMIAFTMFLPFLQNDKSVVKVGLVSIICTGILLSIIAVLNVATLGVFQTQTAVFPLIETIGEINIGEFMQRLDSLVVLLLVVTSFFKIGTFFLAAVIAASDLFHVRNYGKLALPMGIIILLCSVMMATNYIEHIQEGMQVLTKYVQFPLQTGIPLLILFIALIRKHFDRNSKQEQEQSE</sequence>
<gene>
    <name evidence="9" type="ORF">A8708_32935</name>
</gene>
<dbReference type="GO" id="GO:0009847">
    <property type="term" value="P:spore germination"/>
    <property type="evidence" value="ECO:0007669"/>
    <property type="project" value="InterPro"/>
</dbReference>
<keyword evidence="7 8" id="KW-0472">Membrane</keyword>
<dbReference type="AlphaFoldDB" id="A0A198A2V0"/>
<proteinExistence type="inferred from homology"/>
<evidence type="ECO:0000256" key="5">
    <source>
        <dbReference type="ARBA" id="ARBA00022692"/>
    </source>
</evidence>
<evidence type="ECO:0000256" key="7">
    <source>
        <dbReference type="ARBA" id="ARBA00023136"/>
    </source>
</evidence>
<dbReference type="NCBIfam" id="TIGR00912">
    <property type="entry name" value="2A0309"/>
    <property type="match status" value="1"/>
</dbReference>
<evidence type="ECO:0000256" key="4">
    <source>
        <dbReference type="ARBA" id="ARBA00022544"/>
    </source>
</evidence>
<protein>
    <submittedName>
        <fullName evidence="9">Uncharacterized protein</fullName>
    </submittedName>
</protein>
<dbReference type="PANTHER" id="PTHR34975">
    <property type="entry name" value="SPORE GERMINATION PROTEIN A2"/>
    <property type="match status" value="1"/>
</dbReference>
<dbReference type="InterPro" id="IPR004761">
    <property type="entry name" value="Spore_GerAB"/>
</dbReference>
<comment type="subcellular location">
    <subcellularLocation>
        <location evidence="1">Membrane</location>
        <topology evidence="1">Multi-pass membrane protein</topology>
    </subcellularLocation>
</comment>
<evidence type="ECO:0000313" key="9">
    <source>
        <dbReference type="EMBL" id="OAS15794.1"/>
    </source>
</evidence>
<dbReference type="STRING" id="1850517.A8708_32935"/>
<keyword evidence="6 8" id="KW-1133">Transmembrane helix</keyword>
<evidence type="ECO:0000256" key="3">
    <source>
        <dbReference type="ARBA" id="ARBA00022448"/>
    </source>
</evidence>
<feature type="transmembrane region" description="Helical" evidence="8">
    <location>
        <begin position="78"/>
        <end position="96"/>
    </location>
</feature>
<dbReference type="Pfam" id="PF03845">
    <property type="entry name" value="Spore_permease"/>
    <property type="match status" value="1"/>
</dbReference>
<evidence type="ECO:0000313" key="10">
    <source>
        <dbReference type="Proteomes" id="UP000078454"/>
    </source>
</evidence>
<evidence type="ECO:0000256" key="2">
    <source>
        <dbReference type="ARBA" id="ARBA00007998"/>
    </source>
</evidence>
<dbReference type="Proteomes" id="UP000078454">
    <property type="component" value="Unassembled WGS sequence"/>
</dbReference>
<dbReference type="OrthoDB" id="1891864at2"/>
<accession>A0A198A2V0</accession>
<feature type="transmembrane region" description="Helical" evidence="8">
    <location>
        <begin position="116"/>
        <end position="132"/>
    </location>
</feature>
<name>A0A198A2V0_9BACL</name>
<organism evidence="9 10">
    <name type="scientific">Paenibacillus oryzisoli</name>
    <dbReference type="NCBI Taxonomy" id="1850517"/>
    <lineage>
        <taxon>Bacteria</taxon>
        <taxon>Bacillati</taxon>
        <taxon>Bacillota</taxon>
        <taxon>Bacilli</taxon>
        <taxon>Bacillales</taxon>
        <taxon>Paenibacillaceae</taxon>
        <taxon>Paenibacillus</taxon>
    </lineage>
</organism>
<feature type="transmembrane region" description="Helical" evidence="8">
    <location>
        <begin position="182"/>
        <end position="204"/>
    </location>
</feature>
<evidence type="ECO:0000256" key="6">
    <source>
        <dbReference type="ARBA" id="ARBA00022989"/>
    </source>
</evidence>
<dbReference type="RefSeq" id="WP_068667862.1">
    <property type="nucleotide sequence ID" value="NZ_LYPB01000080.1"/>
</dbReference>
<evidence type="ECO:0000256" key="1">
    <source>
        <dbReference type="ARBA" id="ARBA00004141"/>
    </source>
</evidence>
<feature type="transmembrane region" description="Helical" evidence="8">
    <location>
        <begin position="306"/>
        <end position="326"/>
    </location>
</feature>
<keyword evidence="3" id="KW-0813">Transport</keyword>
<comment type="caution">
    <text evidence="9">The sequence shown here is derived from an EMBL/GenBank/DDBJ whole genome shotgun (WGS) entry which is preliminary data.</text>
</comment>
<feature type="transmembrane region" description="Helical" evidence="8">
    <location>
        <begin position="35"/>
        <end position="58"/>
    </location>
</feature>
<feature type="transmembrane region" description="Helical" evidence="8">
    <location>
        <begin position="144"/>
        <end position="162"/>
    </location>
</feature>
<feature type="transmembrane region" description="Helical" evidence="8">
    <location>
        <begin position="338"/>
        <end position="358"/>
    </location>
</feature>
<reference evidence="9 10" key="1">
    <citation type="submission" date="2016-05" db="EMBL/GenBank/DDBJ databases">
        <title>Paenibacillus sp. 1ZS3-15 nov., isolated from the rhizosphere soil.</title>
        <authorList>
            <person name="Zhang X.X."/>
            <person name="Zhang J."/>
        </authorList>
    </citation>
    <scope>NUCLEOTIDE SEQUENCE [LARGE SCALE GENOMIC DNA]</scope>
    <source>
        <strain evidence="9 10">1ZS3-15</strain>
    </source>
</reference>
<dbReference type="PANTHER" id="PTHR34975:SF2">
    <property type="entry name" value="SPORE GERMINATION PROTEIN A2"/>
    <property type="match status" value="1"/>
</dbReference>
<keyword evidence="4" id="KW-0309">Germination</keyword>
<feature type="transmembrane region" description="Helical" evidence="8">
    <location>
        <begin position="270"/>
        <end position="294"/>
    </location>
</feature>
<dbReference type="GO" id="GO:0016020">
    <property type="term" value="C:membrane"/>
    <property type="evidence" value="ECO:0007669"/>
    <property type="project" value="UniProtKB-SubCell"/>
</dbReference>